<gene>
    <name evidence="1" type="ORF">PGLA2088_LOCUS28189</name>
</gene>
<dbReference type="EMBL" id="CAJNNW010027767">
    <property type="protein sequence ID" value="CAE8693062.1"/>
    <property type="molecule type" value="Genomic_DNA"/>
</dbReference>
<sequence length="241" mass="26190">MWRPAQGAAEVVPVRYNQLEKDAVAKLRGVCAYNLRDEIDGLGPELVGELLSWCQELALLEDADLFPPDKPLKELATPLTAASQLLGRVPLLWRHLMGLQQLLAARACRPGARPFWACVAAPSLGRSWGRASQRLPQRGTPGCASQKFKPKRLGSIFRQLLPPADIEALKASIQMMSVEQQGALRDALARAADAVGVAQLSHPLRDWLCDLDEEVLAAVPPTAKLAHLGTILDVLEVVYSG</sequence>
<protein>
    <submittedName>
        <fullName evidence="1">Uncharacterized protein</fullName>
    </submittedName>
</protein>
<dbReference type="AlphaFoldDB" id="A0A813K797"/>
<comment type="caution">
    <text evidence="1">The sequence shown here is derived from an EMBL/GenBank/DDBJ whole genome shotgun (WGS) entry which is preliminary data.</text>
</comment>
<dbReference type="Proteomes" id="UP000626109">
    <property type="component" value="Unassembled WGS sequence"/>
</dbReference>
<name>A0A813K797_POLGL</name>
<organism evidence="1 2">
    <name type="scientific">Polarella glacialis</name>
    <name type="common">Dinoflagellate</name>
    <dbReference type="NCBI Taxonomy" id="89957"/>
    <lineage>
        <taxon>Eukaryota</taxon>
        <taxon>Sar</taxon>
        <taxon>Alveolata</taxon>
        <taxon>Dinophyceae</taxon>
        <taxon>Suessiales</taxon>
        <taxon>Suessiaceae</taxon>
        <taxon>Polarella</taxon>
    </lineage>
</organism>
<evidence type="ECO:0000313" key="1">
    <source>
        <dbReference type="EMBL" id="CAE8693062.1"/>
    </source>
</evidence>
<reference evidence="1" key="1">
    <citation type="submission" date="2021-02" db="EMBL/GenBank/DDBJ databases">
        <authorList>
            <person name="Dougan E. K."/>
            <person name="Rhodes N."/>
            <person name="Thang M."/>
            <person name="Chan C."/>
        </authorList>
    </citation>
    <scope>NUCLEOTIDE SEQUENCE</scope>
</reference>
<evidence type="ECO:0000313" key="2">
    <source>
        <dbReference type="Proteomes" id="UP000626109"/>
    </source>
</evidence>
<accession>A0A813K797</accession>
<proteinExistence type="predicted"/>